<dbReference type="Proteomes" id="UP000054725">
    <property type="component" value="Unassembled WGS sequence"/>
</dbReference>
<dbReference type="OrthoDB" id="5653199at2"/>
<accession>A0A0W0WZQ7</accession>
<gene>
    <name evidence="2" type="ORF">Lnau_0649</name>
</gene>
<dbReference type="AlphaFoldDB" id="A0A0W0WZQ7"/>
<keyword evidence="1" id="KW-1133">Transmembrane helix</keyword>
<name>A0A0W0WZQ7_9GAMM</name>
<dbReference type="EMBL" id="LNYO01000010">
    <property type="protein sequence ID" value="KTD37718.1"/>
    <property type="molecule type" value="Genomic_DNA"/>
</dbReference>
<feature type="transmembrane region" description="Helical" evidence="1">
    <location>
        <begin position="73"/>
        <end position="89"/>
    </location>
</feature>
<keyword evidence="3" id="KW-1185">Reference proteome</keyword>
<keyword evidence="1" id="KW-0812">Transmembrane</keyword>
<sequence>MDTIISKIKVRSAIVLRHVTQSTTACLLAMTKGNLSVLTLYHWKIAIGTGLGTGLISLLASYGDLIKFQTSRYGAATIAFIGTTIADYISHGVTASGKESLVTGIGAALLCLFVSLTPLDKYLSTLTEKKK</sequence>
<evidence type="ECO:0000256" key="1">
    <source>
        <dbReference type="SAM" id="Phobius"/>
    </source>
</evidence>
<comment type="caution">
    <text evidence="2">The sequence shown here is derived from an EMBL/GenBank/DDBJ whole genome shotgun (WGS) entry which is preliminary data.</text>
</comment>
<dbReference type="PATRIC" id="fig|45070.6.peg.693"/>
<proteinExistence type="predicted"/>
<reference evidence="2 3" key="1">
    <citation type="submission" date="2015-11" db="EMBL/GenBank/DDBJ databases">
        <title>Genomic analysis of 38 Legionella species identifies large and diverse effector repertoires.</title>
        <authorList>
            <person name="Burstein D."/>
            <person name="Amaro F."/>
            <person name="Zusman T."/>
            <person name="Lifshitz Z."/>
            <person name="Cohen O."/>
            <person name="Gilbert J.A."/>
            <person name="Pupko T."/>
            <person name="Shuman H.A."/>
            <person name="Segal G."/>
        </authorList>
    </citation>
    <scope>NUCLEOTIDE SEQUENCE [LARGE SCALE GENOMIC DNA]</scope>
    <source>
        <strain evidence="2 3">ATCC 49506</strain>
    </source>
</reference>
<evidence type="ECO:0008006" key="4">
    <source>
        <dbReference type="Google" id="ProtNLM"/>
    </source>
</evidence>
<dbReference type="RefSeq" id="WP_058503719.1">
    <property type="nucleotide sequence ID" value="NZ_CAAAIF010000027.1"/>
</dbReference>
<protein>
    <recommendedName>
        <fullName evidence="4">Holin</fullName>
    </recommendedName>
</protein>
<organism evidence="2 3">
    <name type="scientific">Legionella nautarum</name>
    <dbReference type="NCBI Taxonomy" id="45070"/>
    <lineage>
        <taxon>Bacteria</taxon>
        <taxon>Pseudomonadati</taxon>
        <taxon>Pseudomonadota</taxon>
        <taxon>Gammaproteobacteria</taxon>
        <taxon>Legionellales</taxon>
        <taxon>Legionellaceae</taxon>
        <taxon>Legionella</taxon>
    </lineage>
</organism>
<evidence type="ECO:0000313" key="3">
    <source>
        <dbReference type="Proteomes" id="UP000054725"/>
    </source>
</evidence>
<feature type="transmembrane region" description="Helical" evidence="1">
    <location>
        <begin position="40"/>
        <end position="61"/>
    </location>
</feature>
<evidence type="ECO:0000313" key="2">
    <source>
        <dbReference type="EMBL" id="KTD37718.1"/>
    </source>
</evidence>
<keyword evidence="1" id="KW-0472">Membrane</keyword>
<feature type="transmembrane region" description="Helical" evidence="1">
    <location>
        <begin position="101"/>
        <end position="123"/>
    </location>
</feature>